<gene>
    <name evidence="1" type="ORF">QBC46DRAFT_354795</name>
</gene>
<organism evidence="1 2">
    <name type="scientific">Diplogelasinospora grovesii</name>
    <dbReference type="NCBI Taxonomy" id="303347"/>
    <lineage>
        <taxon>Eukaryota</taxon>
        <taxon>Fungi</taxon>
        <taxon>Dikarya</taxon>
        <taxon>Ascomycota</taxon>
        <taxon>Pezizomycotina</taxon>
        <taxon>Sordariomycetes</taxon>
        <taxon>Sordariomycetidae</taxon>
        <taxon>Sordariales</taxon>
        <taxon>Diplogelasinosporaceae</taxon>
        <taxon>Diplogelasinospora</taxon>
    </lineage>
</organism>
<sequence length="83" mass="9031">MAGITSGNSKMPTPQHDRLLTPLTGVEAMWNATDNLQDWMSTTFAASMTAEIHANMKSSVLINTSEEDNDGSATQFAPFIRVQ</sequence>
<proteinExistence type="predicted"/>
<name>A0AAN6N6V6_9PEZI</name>
<keyword evidence="2" id="KW-1185">Reference proteome</keyword>
<evidence type="ECO:0000313" key="2">
    <source>
        <dbReference type="Proteomes" id="UP001303473"/>
    </source>
</evidence>
<accession>A0AAN6N6V6</accession>
<dbReference type="Proteomes" id="UP001303473">
    <property type="component" value="Unassembled WGS sequence"/>
</dbReference>
<reference evidence="2" key="1">
    <citation type="journal article" date="2023" name="Mol. Phylogenet. Evol.">
        <title>Genome-scale phylogeny and comparative genomics of the fungal order Sordariales.</title>
        <authorList>
            <person name="Hensen N."/>
            <person name="Bonometti L."/>
            <person name="Westerberg I."/>
            <person name="Brannstrom I.O."/>
            <person name="Guillou S."/>
            <person name="Cros-Aarteil S."/>
            <person name="Calhoun S."/>
            <person name="Haridas S."/>
            <person name="Kuo A."/>
            <person name="Mondo S."/>
            <person name="Pangilinan J."/>
            <person name="Riley R."/>
            <person name="LaButti K."/>
            <person name="Andreopoulos B."/>
            <person name="Lipzen A."/>
            <person name="Chen C."/>
            <person name="Yan M."/>
            <person name="Daum C."/>
            <person name="Ng V."/>
            <person name="Clum A."/>
            <person name="Steindorff A."/>
            <person name="Ohm R.A."/>
            <person name="Martin F."/>
            <person name="Silar P."/>
            <person name="Natvig D.O."/>
            <person name="Lalanne C."/>
            <person name="Gautier V."/>
            <person name="Ament-Velasquez S.L."/>
            <person name="Kruys A."/>
            <person name="Hutchinson M.I."/>
            <person name="Powell A.J."/>
            <person name="Barry K."/>
            <person name="Miller A.N."/>
            <person name="Grigoriev I.V."/>
            <person name="Debuchy R."/>
            <person name="Gladieux P."/>
            <person name="Hiltunen Thoren M."/>
            <person name="Johannesson H."/>
        </authorList>
    </citation>
    <scope>NUCLEOTIDE SEQUENCE [LARGE SCALE GENOMIC DNA]</scope>
    <source>
        <strain evidence="2">CBS 340.73</strain>
    </source>
</reference>
<evidence type="ECO:0000313" key="1">
    <source>
        <dbReference type="EMBL" id="KAK3939656.1"/>
    </source>
</evidence>
<dbReference type="AlphaFoldDB" id="A0AAN6N6V6"/>
<comment type="caution">
    <text evidence="1">The sequence shown here is derived from an EMBL/GenBank/DDBJ whole genome shotgun (WGS) entry which is preliminary data.</text>
</comment>
<dbReference type="EMBL" id="MU853807">
    <property type="protein sequence ID" value="KAK3939656.1"/>
    <property type="molecule type" value="Genomic_DNA"/>
</dbReference>
<protein>
    <submittedName>
        <fullName evidence="1">Uncharacterized protein</fullName>
    </submittedName>
</protein>